<organism evidence="2 3">
    <name type="scientific">Nonomuraea wenchangensis</name>
    <dbReference type="NCBI Taxonomy" id="568860"/>
    <lineage>
        <taxon>Bacteria</taxon>
        <taxon>Bacillati</taxon>
        <taxon>Actinomycetota</taxon>
        <taxon>Actinomycetes</taxon>
        <taxon>Streptosporangiales</taxon>
        <taxon>Streptosporangiaceae</taxon>
        <taxon>Nonomuraea</taxon>
    </lineage>
</organism>
<evidence type="ECO:0000313" key="2">
    <source>
        <dbReference type="EMBL" id="SEU39751.1"/>
    </source>
</evidence>
<evidence type="ECO:0000313" key="3">
    <source>
        <dbReference type="Proteomes" id="UP000199361"/>
    </source>
</evidence>
<dbReference type="AlphaFoldDB" id="A0A1I0LIP8"/>
<dbReference type="Proteomes" id="UP000199361">
    <property type="component" value="Unassembled WGS sequence"/>
</dbReference>
<accession>A0A1I0LIP8</accession>
<sequence>MPESGKHLIERDPLSRVRDRPGEHKRQITQISRRFLKFMEPTNTHHGRHWLMPTGDHQIGPLLRISHQAGNASLGRLCDGQLSRVVQNSHTSTVHLSV</sequence>
<protein>
    <submittedName>
        <fullName evidence="2">Uncharacterized protein</fullName>
    </submittedName>
</protein>
<reference evidence="2 3" key="1">
    <citation type="submission" date="2016-10" db="EMBL/GenBank/DDBJ databases">
        <authorList>
            <person name="de Groot N.N."/>
        </authorList>
    </citation>
    <scope>NUCLEOTIDE SEQUENCE [LARGE SCALE GENOMIC DNA]</scope>
    <source>
        <strain evidence="2 3">CGMCC 4.5598</strain>
    </source>
</reference>
<gene>
    <name evidence="2" type="ORF">SAMN05421811_11777</name>
</gene>
<evidence type="ECO:0000256" key="1">
    <source>
        <dbReference type="SAM" id="MobiDB-lite"/>
    </source>
</evidence>
<feature type="region of interest" description="Disordered" evidence="1">
    <location>
        <begin position="1"/>
        <end position="26"/>
    </location>
</feature>
<proteinExistence type="predicted"/>
<keyword evidence="3" id="KW-1185">Reference proteome</keyword>
<dbReference type="EMBL" id="FOHX01000017">
    <property type="protein sequence ID" value="SEU39751.1"/>
    <property type="molecule type" value="Genomic_DNA"/>
</dbReference>
<name>A0A1I0LIP8_9ACTN</name>